<evidence type="ECO:0000256" key="1">
    <source>
        <dbReference type="SAM" id="MobiDB-lite"/>
    </source>
</evidence>
<feature type="domain" description="AAA+ ATPase" evidence="2">
    <location>
        <begin position="48"/>
        <end position="227"/>
    </location>
</feature>
<evidence type="ECO:0000313" key="4">
    <source>
        <dbReference type="Proteomes" id="UP000446768"/>
    </source>
</evidence>
<dbReference type="AlphaFoldDB" id="A0A7X2IPE2"/>
<dbReference type="InterPro" id="IPR027417">
    <property type="entry name" value="P-loop_NTPase"/>
</dbReference>
<dbReference type="InterPro" id="IPR041664">
    <property type="entry name" value="AAA_16"/>
</dbReference>
<dbReference type="EMBL" id="WKJJ01000010">
    <property type="protein sequence ID" value="MRV73550.1"/>
    <property type="molecule type" value="Genomic_DNA"/>
</dbReference>
<dbReference type="Proteomes" id="UP000446768">
    <property type="component" value="Unassembled WGS sequence"/>
</dbReference>
<feature type="region of interest" description="Disordered" evidence="1">
    <location>
        <begin position="436"/>
        <end position="456"/>
    </location>
</feature>
<dbReference type="SMART" id="SM00382">
    <property type="entry name" value="AAA"/>
    <property type="match status" value="1"/>
</dbReference>
<name>A0A7X2IPE2_9BURK</name>
<dbReference type="PANTHER" id="PTHR34301">
    <property type="entry name" value="DNA-BINDING PROTEIN-RELATED"/>
    <property type="match status" value="1"/>
</dbReference>
<organism evidence="3 4">
    <name type="scientific">Pseudoduganella rivuli</name>
    <dbReference type="NCBI Taxonomy" id="2666085"/>
    <lineage>
        <taxon>Bacteria</taxon>
        <taxon>Pseudomonadati</taxon>
        <taxon>Pseudomonadota</taxon>
        <taxon>Betaproteobacteria</taxon>
        <taxon>Burkholderiales</taxon>
        <taxon>Oxalobacteraceae</taxon>
        <taxon>Telluria group</taxon>
        <taxon>Pseudoduganella</taxon>
    </lineage>
</organism>
<sequence>MTIEGYTEDEFGVKLGQILSASTPIHSIEHLKGRDKELDTIKKSLYAPGRHVFIFGDRGVGKSSLGQTAAIQYQSSDASPIFVSGSPNDTFNTVIANIVSQAINRSRTENVKITESLSVELRGIKYSEGHEESGIDIASAIRSIGDAVELLTQVAAKHSEKPIVVVDEFDAISNADERNKFAALLKQLGDRAVNLKFIFTGIGKSLDDLLGAHQSAYRQLEAVELPRLGWDARREIVKSAVESCGVGLNDDVNWKIAMVSDGFPYYIHLVTEKILWAAYSADEMVVDIGFDHFRQGLADAIISTAPELKRPYEKAVLHREQEFEDVVWATADHDDLLRSLNDMFDSYKVIIGKRRDGRASIDRAKFATQVRKLKDVKYGAVLQQEEGRAGWYSYREKMLRGFARMQAAANGIELTGERPAPRQAMHLGNVRSGYRGPSIPMGVRTGQKVSEWEDEK</sequence>
<protein>
    <submittedName>
        <fullName evidence="3">AAA family ATPase</fullName>
    </submittedName>
</protein>
<reference evidence="3 4" key="1">
    <citation type="submission" date="2019-11" db="EMBL/GenBank/DDBJ databases">
        <title>Novel species isolated from a subtropical stream in China.</title>
        <authorList>
            <person name="Lu H."/>
        </authorList>
    </citation>
    <scope>NUCLEOTIDE SEQUENCE [LARGE SCALE GENOMIC DNA]</scope>
    <source>
        <strain evidence="3 4">FT92W</strain>
    </source>
</reference>
<gene>
    <name evidence="3" type="ORF">GJ700_17700</name>
</gene>
<dbReference type="Pfam" id="PF13191">
    <property type="entry name" value="AAA_16"/>
    <property type="match status" value="1"/>
</dbReference>
<dbReference type="InterPro" id="IPR003593">
    <property type="entry name" value="AAA+_ATPase"/>
</dbReference>
<dbReference type="RefSeq" id="WP_154376203.1">
    <property type="nucleotide sequence ID" value="NZ_WKJJ01000010.1"/>
</dbReference>
<accession>A0A7X2IPE2</accession>
<dbReference type="PANTHER" id="PTHR34301:SF8">
    <property type="entry name" value="ATPASE DOMAIN-CONTAINING PROTEIN"/>
    <property type="match status" value="1"/>
</dbReference>
<comment type="caution">
    <text evidence="3">The sequence shown here is derived from an EMBL/GenBank/DDBJ whole genome shotgun (WGS) entry which is preliminary data.</text>
</comment>
<proteinExistence type="predicted"/>
<dbReference type="Gene3D" id="3.40.50.300">
    <property type="entry name" value="P-loop containing nucleotide triphosphate hydrolases"/>
    <property type="match status" value="1"/>
</dbReference>
<dbReference type="SUPFAM" id="SSF52540">
    <property type="entry name" value="P-loop containing nucleoside triphosphate hydrolases"/>
    <property type="match status" value="1"/>
</dbReference>
<evidence type="ECO:0000313" key="3">
    <source>
        <dbReference type="EMBL" id="MRV73550.1"/>
    </source>
</evidence>
<evidence type="ECO:0000259" key="2">
    <source>
        <dbReference type="SMART" id="SM00382"/>
    </source>
</evidence>
<keyword evidence="4" id="KW-1185">Reference proteome</keyword>